<gene>
    <name evidence="2" type="ORF">AQS8620_01864</name>
</gene>
<dbReference type="OrthoDB" id="7873527at2"/>
<sequence length="159" mass="17249">MSQKTTGLEQTETEGTQVSLWGIVAGTEIMTLSGALPVEFLDAGDRVVTRDRGAVTLKRVFSQPVTSPLVKVACGALGHDRPDRPLFLLPRQKLLIRDWRARALYGAAQALVPVSKLIDGQYVTLTPARSLRLVTLEFDSAHVLYAGGVELEAPARVRA</sequence>
<feature type="domain" description="Hedgehog/Intein (Hint)" evidence="1">
    <location>
        <begin position="24"/>
        <end position="153"/>
    </location>
</feature>
<dbReference type="SUPFAM" id="SSF51294">
    <property type="entry name" value="Hedgehog/intein (Hint) domain"/>
    <property type="match status" value="1"/>
</dbReference>
<evidence type="ECO:0000259" key="1">
    <source>
        <dbReference type="Pfam" id="PF13403"/>
    </source>
</evidence>
<dbReference type="EMBL" id="FWFS01000006">
    <property type="protein sequence ID" value="SLN45585.1"/>
    <property type="molecule type" value="Genomic_DNA"/>
</dbReference>
<dbReference type="Pfam" id="PF13403">
    <property type="entry name" value="Hint_2"/>
    <property type="match status" value="1"/>
</dbReference>
<dbReference type="AlphaFoldDB" id="A0A1Y5SRZ1"/>
<evidence type="ECO:0000313" key="3">
    <source>
        <dbReference type="Proteomes" id="UP000193862"/>
    </source>
</evidence>
<accession>A0A1Y5SRZ1</accession>
<organism evidence="2 3">
    <name type="scientific">Aquimixticola soesokkakensis</name>
    <dbReference type="NCBI Taxonomy" id="1519096"/>
    <lineage>
        <taxon>Bacteria</taxon>
        <taxon>Pseudomonadati</taxon>
        <taxon>Pseudomonadota</taxon>
        <taxon>Alphaproteobacteria</taxon>
        <taxon>Rhodobacterales</taxon>
        <taxon>Paracoccaceae</taxon>
        <taxon>Aquimixticola</taxon>
    </lineage>
</organism>
<keyword evidence="3" id="KW-1185">Reference proteome</keyword>
<dbReference type="InterPro" id="IPR036844">
    <property type="entry name" value="Hint_dom_sf"/>
</dbReference>
<name>A0A1Y5SRZ1_9RHOB</name>
<reference evidence="2 3" key="1">
    <citation type="submission" date="2017-03" db="EMBL/GenBank/DDBJ databases">
        <authorList>
            <person name="Afonso C.L."/>
            <person name="Miller P.J."/>
            <person name="Scott M.A."/>
            <person name="Spackman E."/>
            <person name="Goraichik I."/>
            <person name="Dimitrov K.M."/>
            <person name="Suarez D.L."/>
            <person name="Swayne D.E."/>
        </authorList>
    </citation>
    <scope>NUCLEOTIDE SEQUENCE [LARGE SCALE GENOMIC DNA]</scope>
    <source>
        <strain evidence="2 3">CECT 8620</strain>
    </source>
</reference>
<proteinExistence type="predicted"/>
<protein>
    <recommendedName>
        <fullName evidence="1">Hedgehog/Intein (Hint) domain-containing protein</fullName>
    </recommendedName>
</protein>
<dbReference type="InterPro" id="IPR028992">
    <property type="entry name" value="Hedgehog/Intein_dom"/>
</dbReference>
<dbReference type="Proteomes" id="UP000193862">
    <property type="component" value="Unassembled WGS sequence"/>
</dbReference>
<evidence type="ECO:0000313" key="2">
    <source>
        <dbReference type="EMBL" id="SLN45585.1"/>
    </source>
</evidence>
<dbReference type="RefSeq" id="WP_085836559.1">
    <property type="nucleotide sequence ID" value="NZ_FWFS01000006.1"/>
</dbReference>